<feature type="domain" description="Transposase IS200-like" evidence="1">
    <location>
        <begin position="10"/>
        <end position="105"/>
    </location>
</feature>
<dbReference type="GO" id="GO:0004803">
    <property type="term" value="F:transposase activity"/>
    <property type="evidence" value="ECO:0007669"/>
    <property type="project" value="InterPro"/>
</dbReference>
<reference evidence="2" key="1">
    <citation type="journal article" date="2013" name="PLoS ONE">
        <title>Metagenomic insights into the carbohydrate-active enzymes carried by the microorganisms adhering to solid digesta in the rumen of cows.</title>
        <authorList>
            <person name="Wang L."/>
            <person name="Hatem A."/>
            <person name="Catalyurek U.V."/>
            <person name="Morrison M."/>
            <person name="Yu Z."/>
        </authorList>
    </citation>
    <scope>NUCLEOTIDE SEQUENCE</scope>
</reference>
<evidence type="ECO:0000259" key="1">
    <source>
        <dbReference type="SMART" id="SM01321"/>
    </source>
</evidence>
<dbReference type="InterPro" id="IPR002686">
    <property type="entry name" value="Transposase_17"/>
</dbReference>
<name>W0FNA0_9BACT</name>
<sequence>MEYIKGGHSVYLLTYHIVFVTKYRKPVINEEISEFLKEHIAYLCGRFDAELLTAETDRDHIHLLVSMTPTTAPSDLIRVLKTQTSREIHQDERMDGHVKIYLRGCTFMAAILFHCDHRDNGHGKSQGIYRLAEDRGTQAQIRKDRKIQPKIQKKPVTEVGAYIPRTTLVGRGFTRRFDNDRRQQQPCCDLVAYEENRMDRSCDAYDCCDNCVQDRIQQHPQSIIKVPFVVHTLPPTYKVNTFD</sequence>
<dbReference type="SMART" id="SM01321">
    <property type="entry name" value="Y1_Tnp"/>
    <property type="match status" value="1"/>
</dbReference>
<proteinExistence type="predicted"/>
<dbReference type="PANTHER" id="PTHR33360">
    <property type="entry name" value="TRANSPOSASE FOR INSERTION SEQUENCE ELEMENT IS200"/>
    <property type="match status" value="1"/>
</dbReference>
<dbReference type="GO" id="GO:0003677">
    <property type="term" value="F:DNA binding"/>
    <property type="evidence" value="ECO:0007669"/>
    <property type="project" value="InterPro"/>
</dbReference>
<dbReference type="Gene3D" id="3.30.70.1290">
    <property type="entry name" value="Transposase IS200-like"/>
    <property type="match status" value="1"/>
</dbReference>
<accession>W0FNA0</accession>
<dbReference type="GO" id="GO:0006313">
    <property type="term" value="P:DNA transposition"/>
    <property type="evidence" value="ECO:0007669"/>
    <property type="project" value="InterPro"/>
</dbReference>
<evidence type="ECO:0000313" key="2">
    <source>
        <dbReference type="EMBL" id="AHF24480.1"/>
    </source>
</evidence>
<dbReference type="AlphaFoldDB" id="W0FNA0"/>
<dbReference type="SUPFAM" id="SSF143422">
    <property type="entry name" value="Transposase IS200-like"/>
    <property type="match status" value="1"/>
</dbReference>
<dbReference type="Pfam" id="PF01797">
    <property type="entry name" value="Y1_Tnp"/>
    <property type="match status" value="1"/>
</dbReference>
<dbReference type="EMBL" id="KC246795">
    <property type="protein sequence ID" value="AHF24480.1"/>
    <property type="molecule type" value="Genomic_DNA"/>
</dbReference>
<dbReference type="InterPro" id="IPR036515">
    <property type="entry name" value="Transposase_17_sf"/>
</dbReference>
<dbReference type="NCBIfam" id="NF033573">
    <property type="entry name" value="transpos_IS200"/>
    <property type="match status" value="1"/>
</dbReference>
<protein>
    <submittedName>
        <fullName evidence="2">Transposase and inactivated derivatives</fullName>
    </submittedName>
</protein>
<dbReference type="PANTHER" id="PTHR33360:SF2">
    <property type="entry name" value="TRANSPOSASE FOR INSERTION SEQUENCE ELEMENT IS200"/>
    <property type="match status" value="1"/>
</dbReference>
<organism evidence="2">
    <name type="scientific">uncultured bacterium Contig26</name>
    <dbReference type="NCBI Taxonomy" id="1393545"/>
    <lineage>
        <taxon>Bacteria</taxon>
        <taxon>environmental samples</taxon>
    </lineage>
</organism>